<protein>
    <recommendedName>
        <fullName evidence="4">Secreted protein</fullName>
    </recommendedName>
</protein>
<dbReference type="AlphaFoldDB" id="A0A1V4A700"/>
<keyword evidence="1" id="KW-0732">Signal</keyword>
<sequence length="80" mass="8518">MISQRIKRAAVSIGVVTIATVGAALGTAGVAQADRYVQLYTYQYECQSAADQANAQMGGPDNAYYCTPSGSQWALYMKTT</sequence>
<dbReference type="EMBL" id="MVFC01000016">
    <property type="protein sequence ID" value="OON77008.1"/>
    <property type="molecule type" value="Genomic_DNA"/>
</dbReference>
<comment type="caution">
    <text evidence="2">The sequence shown here is derived from an EMBL/GenBank/DDBJ whole genome shotgun (WGS) entry which is preliminary data.</text>
</comment>
<evidence type="ECO:0000313" key="3">
    <source>
        <dbReference type="Proteomes" id="UP000190539"/>
    </source>
</evidence>
<proteinExistence type="predicted"/>
<dbReference type="Proteomes" id="UP000190539">
    <property type="component" value="Unassembled WGS sequence"/>
</dbReference>
<evidence type="ECO:0000313" key="2">
    <source>
        <dbReference type="EMBL" id="OON77008.1"/>
    </source>
</evidence>
<evidence type="ECO:0000256" key="1">
    <source>
        <dbReference type="SAM" id="SignalP"/>
    </source>
</evidence>
<accession>A0A1V4A700</accession>
<keyword evidence="3" id="KW-1185">Reference proteome</keyword>
<dbReference type="STRING" id="83656.B1H18_19920"/>
<dbReference type="RefSeq" id="WP_077969529.1">
    <property type="nucleotide sequence ID" value="NZ_CP045178.1"/>
</dbReference>
<gene>
    <name evidence="2" type="ORF">B1H18_19920</name>
</gene>
<feature type="signal peptide" evidence="1">
    <location>
        <begin position="1"/>
        <end position="33"/>
    </location>
</feature>
<name>A0A1V4A700_9ACTN</name>
<reference evidence="2 3" key="1">
    <citation type="submission" date="2017-02" db="EMBL/GenBank/DDBJ databases">
        <title>Draft Genome Sequence of Streptomyces tsukubaensis F601, a Producer of the immunosuppressant tacrolimus FK506.</title>
        <authorList>
            <person name="Zong G."/>
            <person name="Zhong C."/>
            <person name="Fu J."/>
            <person name="Qin R."/>
            <person name="Cao G."/>
        </authorList>
    </citation>
    <scope>NUCLEOTIDE SEQUENCE [LARGE SCALE GENOMIC DNA]</scope>
    <source>
        <strain evidence="2 3">F601</strain>
    </source>
</reference>
<organism evidence="2 3">
    <name type="scientific">Streptomyces tsukubensis</name>
    <dbReference type="NCBI Taxonomy" id="83656"/>
    <lineage>
        <taxon>Bacteria</taxon>
        <taxon>Bacillati</taxon>
        <taxon>Actinomycetota</taxon>
        <taxon>Actinomycetes</taxon>
        <taxon>Kitasatosporales</taxon>
        <taxon>Streptomycetaceae</taxon>
        <taxon>Streptomyces</taxon>
    </lineage>
</organism>
<feature type="chain" id="PRO_5012844505" description="Secreted protein" evidence="1">
    <location>
        <begin position="34"/>
        <end position="80"/>
    </location>
</feature>
<evidence type="ECO:0008006" key="4">
    <source>
        <dbReference type="Google" id="ProtNLM"/>
    </source>
</evidence>